<dbReference type="InterPro" id="IPR051801">
    <property type="entry name" value="GH28_Enzymes"/>
</dbReference>
<dbReference type="RefSeq" id="WP_155699019.1">
    <property type="nucleotide sequence ID" value="NZ_CP034235.1"/>
</dbReference>
<dbReference type="PANTHER" id="PTHR31339">
    <property type="entry name" value="PECTIN LYASE-RELATED"/>
    <property type="match status" value="1"/>
</dbReference>
<dbReference type="OrthoDB" id="9795222at2"/>
<dbReference type="InterPro" id="IPR011050">
    <property type="entry name" value="Pectin_lyase_fold/virulence"/>
</dbReference>
<dbReference type="EMBL" id="CP034235">
    <property type="protein sequence ID" value="QGQ94022.1"/>
    <property type="molecule type" value="Genomic_DNA"/>
</dbReference>
<gene>
    <name evidence="2" type="ORF">EHS13_03400</name>
</gene>
<feature type="domain" description="Rhamnogalacturonase A/B/Epimerase-like pectate lyase" evidence="1">
    <location>
        <begin position="1041"/>
        <end position="1093"/>
    </location>
</feature>
<accession>A0A6B8REW8</accession>
<keyword evidence="3" id="KW-1185">Reference proteome</keyword>
<dbReference type="InterPro" id="IPR012334">
    <property type="entry name" value="Pectin_lyas_fold"/>
</dbReference>
<proteinExistence type="predicted"/>
<dbReference type="KEGG" id="ppsc:EHS13_03400"/>
<dbReference type="Proteomes" id="UP000426246">
    <property type="component" value="Chromosome"/>
</dbReference>
<name>A0A6B8REW8_9BACL</name>
<dbReference type="Gene3D" id="2.160.20.10">
    <property type="entry name" value="Single-stranded right-handed beta-helix, Pectin lyase-like"/>
    <property type="match status" value="2"/>
</dbReference>
<protein>
    <recommendedName>
        <fullName evidence="1">Rhamnogalacturonase A/B/Epimerase-like pectate lyase domain-containing protein</fullName>
    </recommendedName>
</protein>
<organism evidence="2 3">
    <name type="scientific">Paenibacillus psychroresistens</name>
    <dbReference type="NCBI Taxonomy" id="1778678"/>
    <lineage>
        <taxon>Bacteria</taxon>
        <taxon>Bacillati</taxon>
        <taxon>Bacillota</taxon>
        <taxon>Bacilli</taxon>
        <taxon>Bacillales</taxon>
        <taxon>Paenibacillaceae</taxon>
        <taxon>Paenibacillus</taxon>
    </lineage>
</organism>
<evidence type="ECO:0000313" key="2">
    <source>
        <dbReference type="EMBL" id="QGQ94022.1"/>
    </source>
</evidence>
<reference evidence="3" key="1">
    <citation type="submission" date="2018-11" db="EMBL/GenBank/DDBJ databases">
        <title>Complete genome sequence of Paenibacillus sp. ML311-T8.</title>
        <authorList>
            <person name="Nam Y.-D."/>
            <person name="Kang J."/>
            <person name="Chung W.-H."/>
            <person name="Park Y.S."/>
        </authorList>
    </citation>
    <scope>NUCLEOTIDE SEQUENCE [LARGE SCALE GENOMIC DNA]</scope>
    <source>
        <strain evidence="3">ML311-T8</strain>
    </source>
</reference>
<feature type="domain" description="Rhamnogalacturonase A/B/Epimerase-like pectate lyase" evidence="1">
    <location>
        <begin position="601"/>
        <end position="836"/>
    </location>
</feature>
<dbReference type="InterPro" id="IPR024535">
    <property type="entry name" value="RHGA/B-epi-like_pectate_lyase"/>
</dbReference>
<sequence length="1435" mass="152603">MKKKAVLILFSFIFMFTGWLSPGNIPFLGTTTAMAAPSGDILKLTVVNNSADTGNFDKYVRVKLSTAGAGSYVIASGDYLEYDVKLDGAPRDTGAVDIQFTDSSYLSSASGLYDQKGVHGSSSGSINDAANTWYHRKIKFPSSAVGKTISVWALYNRDSVPNEVYSVFYDNVLITDGGATTKLTAYANGAPPFQTVLNSNGISATKYDSRLETYNLGSPSGDVLSYTVTNNSTTGTNKYAYQKFSTAGAGSYVFVSGDYIEYDVFTNDTLAYGSGGLDIVNTDSTAFRDQGSWNDQYSIGGHPVADITKYATGVWFHRKLQVPATMIGKTVSYWMLGGENDDASKVYTALYDNVKVTNGATLKLTAYADGAPTVNTTMLSINSTATLTTNAYANNTGSTSGDMLSLRVLNVAEPDYSTYASFSNKYAYWVFSQQSYTMVAGDYLEYDVKNLDFSNNPGFAVDLTFTDATNGRDSGWIDQNSLSAHPSTSLQRYTGNQWYHRKIKVPTSLVGKTILNWTIASESNFTNDYITGFVDNVKITNGVTLKATGYADGNPSVNLESISNGIAYAVMAAEPTGGYTSGTPSVVTTTLTTTDVPIASFNVMNFGAVKDGTTDDTYAFQKALFAAAAAGGAVVYAPAGSYAIKKHLYIPEGVTLRGDWKSPDSGGLGLGTILKAYEYKDNANGIAFIGIYGSGALTNVSIWYPEQDYSSVHAYPWTIQSMFADNSNIINVTLINSYLGIKCGPSFNELQYINNVYGTVLRKGIEIGFNPDVPRIEGVKFKPDYWSTSGLAGAPSGSTNLQTLKNYTVANAEGLIFGRVDMGYTYDVTLRSFKTGLNLAHEFTTYGGDAGSMGTMAKLDIDEGNVGILVDYTSPTGYAISDSIIKASAGINPVAVKTTTNFVNTVGFNNSTIGGAPQTAVLHQGSGGLSFQNCTFNDWGYSAGTYAIEAQAGSLSVAGSNFQKNAKSIHLTTGIISAAIMGNTFNGVPQIDDNSGKSSTNVQINHAGFSYDTRSYSSHTYIATKPKPANNNLYVITASPYNAVGDAVTDNTTAIQNALNAAGTAGGGTVFVPAGQFKVTGTLSVPTGVELRGIFDGPHHTHVIGSALLTTNGSGNAVGTPFITLAASSGVRGLTIHYPNQDYTNVVAYPWAIRSNGSGDYVVDTSFTNAYQGLDFGLTNNADNHYIHGVQGSFLKQAIYVGKSPTAGWLENVHINPHFWFRSPFVGSPDGDYWATLHPYLTTNLNAFTLGQCGSENSLGIFVFANYTGLRTEAQAAGKCNAKLYFASFDASRRGIQIDDVGTNGVDFIGSWFYTAGSDSTRGFAYVGSGSTGSFRLFNGIVGDTNSNPVIGFELRGGTNVIQQIKMTGTASDKNFKLYGGTTRVDTPTIMTASSDAYSDAAITSARFLGGTYKSGFDITDSSAGKTTLTGNVTK</sequence>
<evidence type="ECO:0000259" key="1">
    <source>
        <dbReference type="Pfam" id="PF12708"/>
    </source>
</evidence>
<dbReference type="SUPFAM" id="SSF51126">
    <property type="entry name" value="Pectin lyase-like"/>
    <property type="match status" value="2"/>
</dbReference>
<dbReference type="Pfam" id="PF12708">
    <property type="entry name" value="Pect-lyase_RHGA_epim"/>
    <property type="match status" value="2"/>
</dbReference>
<evidence type="ECO:0000313" key="3">
    <source>
        <dbReference type="Proteomes" id="UP000426246"/>
    </source>
</evidence>